<dbReference type="Pfam" id="PF11906">
    <property type="entry name" value="DUF3426"/>
    <property type="match status" value="1"/>
</dbReference>
<evidence type="ECO:0000259" key="3">
    <source>
        <dbReference type="Pfam" id="PF13719"/>
    </source>
</evidence>
<dbReference type="Pfam" id="PF13719">
    <property type="entry name" value="Zn_ribbon_5"/>
    <property type="match status" value="1"/>
</dbReference>
<comment type="caution">
    <text evidence="4">The sequence shown here is derived from an EMBL/GenBank/DDBJ whole genome shotgun (WGS) entry which is preliminary data.</text>
</comment>
<feature type="transmembrane region" description="Helical" evidence="2">
    <location>
        <begin position="182"/>
        <end position="201"/>
    </location>
</feature>
<feature type="region of interest" description="Disordered" evidence="1">
    <location>
        <begin position="50"/>
        <end position="81"/>
    </location>
</feature>
<feature type="compositionally biased region" description="Low complexity" evidence="1">
    <location>
        <begin position="125"/>
        <end position="138"/>
    </location>
</feature>
<accession>A0ABY0INQ8</accession>
<feature type="domain" description="Zinc finger/thioredoxin putative" evidence="3">
    <location>
        <begin position="4"/>
        <end position="40"/>
    </location>
</feature>
<proteinExistence type="predicted"/>
<evidence type="ECO:0000313" key="4">
    <source>
        <dbReference type="EMBL" id="RZT76855.1"/>
    </source>
</evidence>
<reference evidence="4 5" key="1">
    <citation type="submission" date="2019-02" db="EMBL/GenBank/DDBJ databases">
        <title>Genomic Encyclopedia of Type Strains, Phase IV (KMG-IV): sequencing the most valuable type-strain genomes for metagenomic binning, comparative biology and taxonomic classification.</title>
        <authorList>
            <person name="Goeker M."/>
        </authorList>
    </citation>
    <scope>NUCLEOTIDE SEQUENCE [LARGE SCALE GENOMIC DNA]</scope>
    <source>
        <strain evidence="4 5">DSM 21223</strain>
    </source>
</reference>
<dbReference type="InterPro" id="IPR021834">
    <property type="entry name" value="DUF3426"/>
</dbReference>
<protein>
    <submittedName>
        <fullName evidence="4">Zn finger-like uncharacterized protein</fullName>
    </submittedName>
</protein>
<keyword evidence="5" id="KW-1185">Reference proteome</keyword>
<gene>
    <name evidence="4" type="ORF">EV678_2739</name>
</gene>
<keyword evidence="2" id="KW-0472">Membrane</keyword>
<evidence type="ECO:0000256" key="1">
    <source>
        <dbReference type="SAM" id="MobiDB-lite"/>
    </source>
</evidence>
<feature type="compositionally biased region" description="Low complexity" evidence="1">
    <location>
        <begin position="67"/>
        <end position="81"/>
    </location>
</feature>
<sequence>MILTRCPQPECQTTFRVTPEQLKARGGKVRCGQCQHVFNALEHLLDEGGEETATLRPATPPAGPVDAGEAASETATGAAPEGAVEADLQAAMPENGDTPGSQPDTLEDDRQEPILDASAIEEPSDAPVLADAGAPPADLAHDPADPILPRETTAIPGYSKWAERPLAGGGALMAEPARKPRWPFLLAILILFSVLLGQMAHRFRSDLAIALPSLQPLMLAAGWDIPLPRKAELVSIEASDLQADAAKGQLILMATLKNRAPYVQDLPALELALTDTQDAVVSRRVLHPADYLTGTAAPAGFQANGEIPVKLWIEAKDLVPSGYRLYVFYP</sequence>
<keyword evidence="2" id="KW-1133">Transmembrane helix</keyword>
<dbReference type="EMBL" id="SHKM01000002">
    <property type="protein sequence ID" value="RZT76855.1"/>
    <property type="molecule type" value="Genomic_DNA"/>
</dbReference>
<evidence type="ECO:0000256" key="2">
    <source>
        <dbReference type="SAM" id="Phobius"/>
    </source>
</evidence>
<dbReference type="InterPro" id="IPR011723">
    <property type="entry name" value="Znf/thioredoxin_put"/>
</dbReference>
<organism evidence="4 5">
    <name type="scientific">Azospira oryzae</name>
    <dbReference type="NCBI Taxonomy" id="146939"/>
    <lineage>
        <taxon>Bacteria</taxon>
        <taxon>Pseudomonadati</taxon>
        <taxon>Pseudomonadota</taxon>
        <taxon>Betaproteobacteria</taxon>
        <taxon>Rhodocyclales</taxon>
        <taxon>Rhodocyclaceae</taxon>
        <taxon>Azospira</taxon>
    </lineage>
</organism>
<dbReference type="NCBIfam" id="TIGR02098">
    <property type="entry name" value="MJ0042_CXXC"/>
    <property type="match status" value="1"/>
</dbReference>
<name>A0ABY0INQ8_9RHOO</name>
<keyword evidence="2" id="KW-0812">Transmembrane</keyword>
<evidence type="ECO:0000313" key="5">
    <source>
        <dbReference type="Proteomes" id="UP000292136"/>
    </source>
</evidence>
<dbReference type="Proteomes" id="UP000292136">
    <property type="component" value="Unassembled WGS sequence"/>
</dbReference>
<feature type="region of interest" description="Disordered" evidence="1">
    <location>
        <begin position="119"/>
        <end position="145"/>
    </location>
</feature>
<dbReference type="RefSeq" id="WP_130459905.1">
    <property type="nucleotide sequence ID" value="NZ_SHKM01000002.1"/>
</dbReference>